<keyword evidence="9" id="KW-1185">Reference proteome</keyword>
<keyword evidence="4" id="KW-0050">Antiport</keyword>
<reference evidence="8 9" key="1">
    <citation type="submission" date="2017-11" db="EMBL/GenBank/DDBJ databases">
        <title>De-novo sequencing of pomegranate (Punica granatum L.) genome.</title>
        <authorList>
            <person name="Akparov Z."/>
            <person name="Amiraslanov A."/>
            <person name="Hajiyeva S."/>
            <person name="Abbasov M."/>
            <person name="Kaur K."/>
            <person name="Hamwieh A."/>
            <person name="Solovyev V."/>
            <person name="Salamov A."/>
            <person name="Braich B."/>
            <person name="Kosarev P."/>
            <person name="Mahmoud A."/>
            <person name="Hajiyev E."/>
            <person name="Babayeva S."/>
            <person name="Izzatullayeva V."/>
            <person name="Mammadov A."/>
            <person name="Mammadov A."/>
            <person name="Sharifova S."/>
            <person name="Ojaghi J."/>
            <person name="Eynullazada K."/>
            <person name="Bayramov B."/>
            <person name="Abdulazimova A."/>
            <person name="Shahmuradov I."/>
        </authorList>
    </citation>
    <scope>NUCLEOTIDE SEQUENCE [LARGE SCALE GENOMIC DNA]</scope>
    <source>
        <strain evidence="9">cv. AG2017</strain>
        <tissue evidence="8">Leaf</tissue>
    </source>
</reference>
<comment type="subcellular location">
    <subcellularLocation>
        <location evidence="1">Membrane</location>
        <topology evidence="1">Multi-pass membrane protein</topology>
    </subcellularLocation>
</comment>
<evidence type="ECO:0000256" key="6">
    <source>
        <dbReference type="ARBA" id="ARBA00022989"/>
    </source>
</evidence>
<comment type="similarity">
    <text evidence="2">Belongs to the nucleotide-sugar transporter family. UDP-galactose:UMP antiporter (TC 2.A.7.11) subfamily.</text>
</comment>
<dbReference type="Proteomes" id="UP000233551">
    <property type="component" value="Unassembled WGS sequence"/>
</dbReference>
<keyword evidence="7" id="KW-0472">Membrane</keyword>
<name>A0A2I0L0U1_PUNGR</name>
<evidence type="ECO:0000256" key="7">
    <source>
        <dbReference type="ARBA" id="ARBA00023136"/>
    </source>
</evidence>
<dbReference type="Pfam" id="PF08449">
    <property type="entry name" value="UAA"/>
    <property type="match status" value="1"/>
</dbReference>
<organism evidence="8 9">
    <name type="scientific">Punica granatum</name>
    <name type="common">Pomegranate</name>
    <dbReference type="NCBI Taxonomy" id="22663"/>
    <lineage>
        <taxon>Eukaryota</taxon>
        <taxon>Viridiplantae</taxon>
        <taxon>Streptophyta</taxon>
        <taxon>Embryophyta</taxon>
        <taxon>Tracheophyta</taxon>
        <taxon>Spermatophyta</taxon>
        <taxon>Magnoliopsida</taxon>
        <taxon>eudicotyledons</taxon>
        <taxon>Gunneridae</taxon>
        <taxon>Pentapetalae</taxon>
        <taxon>rosids</taxon>
        <taxon>malvids</taxon>
        <taxon>Myrtales</taxon>
        <taxon>Lythraceae</taxon>
        <taxon>Punica</taxon>
    </lineage>
</organism>
<keyword evidence="5" id="KW-0812">Transmembrane</keyword>
<comment type="caution">
    <text evidence="8">The sequence shown here is derived from an EMBL/GenBank/DDBJ whole genome shotgun (WGS) entry which is preliminary data.</text>
</comment>
<dbReference type="GO" id="GO:0016020">
    <property type="term" value="C:membrane"/>
    <property type="evidence" value="ECO:0007669"/>
    <property type="project" value="UniProtKB-SubCell"/>
</dbReference>
<evidence type="ECO:0000256" key="3">
    <source>
        <dbReference type="ARBA" id="ARBA00022448"/>
    </source>
</evidence>
<keyword evidence="6" id="KW-1133">Transmembrane helix</keyword>
<keyword evidence="3" id="KW-0813">Transport</keyword>
<protein>
    <submittedName>
        <fullName evidence="8">Uncharacterized protein</fullName>
    </submittedName>
</protein>
<dbReference type="STRING" id="22663.A0A2I0L0U1"/>
<proteinExistence type="inferred from homology"/>
<evidence type="ECO:0000256" key="1">
    <source>
        <dbReference type="ARBA" id="ARBA00004141"/>
    </source>
</evidence>
<gene>
    <name evidence="8" type="ORF">CRG98_005295</name>
</gene>
<evidence type="ECO:0000313" key="9">
    <source>
        <dbReference type="Proteomes" id="UP000233551"/>
    </source>
</evidence>
<dbReference type="GO" id="GO:0015297">
    <property type="term" value="F:antiporter activity"/>
    <property type="evidence" value="ECO:0007669"/>
    <property type="project" value="UniProtKB-KW"/>
</dbReference>
<evidence type="ECO:0000256" key="2">
    <source>
        <dbReference type="ARBA" id="ARBA00008349"/>
    </source>
</evidence>
<feature type="non-terminal residue" evidence="8">
    <location>
        <position position="1"/>
    </location>
</feature>
<accession>A0A2I0L0U1</accession>
<evidence type="ECO:0000256" key="4">
    <source>
        <dbReference type="ARBA" id="ARBA00022449"/>
    </source>
</evidence>
<evidence type="ECO:0000313" key="8">
    <source>
        <dbReference type="EMBL" id="PKI74319.1"/>
    </source>
</evidence>
<dbReference type="AlphaFoldDB" id="A0A2I0L0U1"/>
<evidence type="ECO:0000256" key="5">
    <source>
        <dbReference type="ARBA" id="ARBA00022692"/>
    </source>
</evidence>
<dbReference type="EMBL" id="PGOL01000211">
    <property type="protein sequence ID" value="PKI74319.1"/>
    <property type="molecule type" value="Genomic_DNA"/>
</dbReference>
<sequence length="61" mass="6843">LVSIFLSCLWFGHPLSYEQMLGAVIVFGDLYSKSFLRKPPQKVLPSVQIDNFQRETGAAAK</sequence>
<dbReference type="InterPro" id="IPR013657">
    <property type="entry name" value="SCL35B1-4/HUT1"/>
</dbReference>